<reference evidence="7 8" key="1">
    <citation type="journal article" date="2017" name="Genome Biol.">
        <title>New reference genome sequences of hot pepper reveal the massive evolution of plant disease-resistance genes by retroduplication.</title>
        <authorList>
            <person name="Kim S."/>
            <person name="Park J."/>
            <person name="Yeom S.I."/>
            <person name="Kim Y.M."/>
            <person name="Seo E."/>
            <person name="Kim K.T."/>
            <person name="Kim M.S."/>
            <person name="Lee J.M."/>
            <person name="Cheong K."/>
            <person name="Shin H.S."/>
            <person name="Kim S.B."/>
            <person name="Han K."/>
            <person name="Lee J."/>
            <person name="Park M."/>
            <person name="Lee H.A."/>
            <person name="Lee H.Y."/>
            <person name="Lee Y."/>
            <person name="Oh S."/>
            <person name="Lee J.H."/>
            <person name="Choi E."/>
            <person name="Choi E."/>
            <person name="Lee S.E."/>
            <person name="Jeon J."/>
            <person name="Kim H."/>
            <person name="Choi G."/>
            <person name="Song H."/>
            <person name="Lee J."/>
            <person name="Lee S.C."/>
            <person name="Kwon J.K."/>
            <person name="Lee H.Y."/>
            <person name="Koo N."/>
            <person name="Hong Y."/>
            <person name="Kim R.W."/>
            <person name="Kang W.H."/>
            <person name="Huh J.H."/>
            <person name="Kang B.C."/>
            <person name="Yang T.J."/>
            <person name="Lee Y.H."/>
            <person name="Bennetzen J.L."/>
            <person name="Choi D."/>
        </authorList>
    </citation>
    <scope>NUCLEOTIDE SEQUENCE [LARGE SCALE GENOMIC DNA]</scope>
    <source>
        <strain evidence="8">cv. PBC81</strain>
    </source>
</reference>
<comment type="subcellular location">
    <subcellularLocation>
        <location evidence="1">Nucleus</location>
    </subcellularLocation>
</comment>
<dbReference type="PANTHER" id="PTHR11945">
    <property type="entry name" value="MADS BOX PROTEIN"/>
    <property type="match status" value="1"/>
</dbReference>
<dbReference type="Pfam" id="PF00319">
    <property type="entry name" value="SRF-TF"/>
    <property type="match status" value="1"/>
</dbReference>
<evidence type="ECO:0000313" key="8">
    <source>
        <dbReference type="Proteomes" id="UP000224567"/>
    </source>
</evidence>
<evidence type="ECO:0000259" key="6">
    <source>
        <dbReference type="PROSITE" id="PS50066"/>
    </source>
</evidence>
<dbReference type="PRINTS" id="PR00404">
    <property type="entry name" value="MADSDOMAIN"/>
</dbReference>
<evidence type="ECO:0000313" key="7">
    <source>
        <dbReference type="EMBL" id="PHT33941.1"/>
    </source>
</evidence>
<dbReference type="PANTHER" id="PTHR11945:SF769">
    <property type="entry name" value="AGAMOUS-LIKE MADS-BOX PROTEIN AGL62"/>
    <property type="match status" value="1"/>
</dbReference>
<keyword evidence="8" id="KW-1185">Reference proteome</keyword>
<dbReference type="GO" id="GO:0000978">
    <property type="term" value="F:RNA polymerase II cis-regulatory region sequence-specific DNA binding"/>
    <property type="evidence" value="ECO:0007669"/>
    <property type="project" value="TreeGrafter"/>
</dbReference>
<sequence length="185" mass="20781">MRKPTGRKKINIEKMKNQNNLPVTFSKRRDGLFKKASELSTLCGVEIATVVFPPSKTSVYSIGHPCVLSVVDKFLNPPPDTNSPQPLAKPYQNKDVTKMEKLIETEEKRAFRLQSANTKGSYKGLNYFQLQELCDTLEAKLKMTERVEIQQKESGIPFSFKSYGYALAPRENISSTSDVGPSRSS</sequence>
<feature type="domain" description="MADS-box" evidence="6">
    <location>
        <begin position="5"/>
        <end position="55"/>
    </location>
</feature>
<keyword evidence="4" id="KW-0804">Transcription</keyword>
<dbReference type="GO" id="GO:0005634">
    <property type="term" value="C:nucleus"/>
    <property type="evidence" value="ECO:0007669"/>
    <property type="project" value="UniProtKB-SubCell"/>
</dbReference>
<accession>A0A2G2VLS4</accession>
<evidence type="ECO:0000256" key="2">
    <source>
        <dbReference type="ARBA" id="ARBA00023015"/>
    </source>
</evidence>
<dbReference type="SUPFAM" id="SSF55455">
    <property type="entry name" value="SRF-like"/>
    <property type="match status" value="1"/>
</dbReference>
<dbReference type="EMBL" id="MLFT02000011">
    <property type="protein sequence ID" value="PHT33941.1"/>
    <property type="molecule type" value="Genomic_DNA"/>
</dbReference>
<dbReference type="OrthoDB" id="1281429at2759"/>
<organism evidence="7 8">
    <name type="scientific">Capsicum baccatum</name>
    <name type="common">Peruvian pepper</name>
    <dbReference type="NCBI Taxonomy" id="33114"/>
    <lineage>
        <taxon>Eukaryota</taxon>
        <taxon>Viridiplantae</taxon>
        <taxon>Streptophyta</taxon>
        <taxon>Embryophyta</taxon>
        <taxon>Tracheophyta</taxon>
        <taxon>Spermatophyta</taxon>
        <taxon>Magnoliopsida</taxon>
        <taxon>eudicotyledons</taxon>
        <taxon>Gunneridae</taxon>
        <taxon>Pentapetalae</taxon>
        <taxon>asterids</taxon>
        <taxon>lamiids</taxon>
        <taxon>Solanales</taxon>
        <taxon>Solanaceae</taxon>
        <taxon>Solanoideae</taxon>
        <taxon>Capsiceae</taxon>
        <taxon>Capsicum</taxon>
    </lineage>
</organism>
<keyword evidence="2" id="KW-0805">Transcription regulation</keyword>
<evidence type="ECO:0000256" key="3">
    <source>
        <dbReference type="ARBA" id="ARBA00023125"/>
    </source>
</evidence>
<evidence type="ECO:0000256" key="4">
    <source>
        <dbReference type="ARBA" id="ARBA00023163"/>
    </source>
</evidence>
<dbReference type="FunFam" id="3.40.1810.10:FF:000006">
    <property type="entry name" value="Agamous-like MADS-box protein AGL62"/>
    <property type="match status" value="1"/>
</dbReference>
<name>A0A2G2VLS4_CAPBA</name>
<comment type="caution">
    <text evidence="7">The sequence shown here is derived from an EMBL/GenBank/DDBJ whole genome shotgun (WGS) entry which is preliminary data.</text>
</comment>
<evidence type="ECO:0000256" key="1">
    <source>
        <dbReference type="ARBA" id="ARBA00004123"/>
    </source>
</evidence>
<dbReference type="Gene3D" id="3.40.1810.10">
    <property type="entry name" value="Transcription factor, MADS-box"/>
    <property type="match status" value="1"/>
</dbReference>
<dbReference type="AlphaFoldDB" id="A0A2G2VLS4"/>
<dbReference type="SMART" id="SM00432">
    <property type="entry name" value="MADS"/>
    <property type="match status" value="1"/>
</dbReference>
<dbReference type="InterPro" id="IPR036879">
    <property type="entry name" value="TF_MADSbox_sf"/>
</dbReference>
<dbReference type="GO" id="GO:0000981">
    <property type="term" value="F:DNA-binding transcription factor activity, RNA polymerase II-specific"/>
    <property type="evidence" value="ECO:0007669"/>
    <property type="project" value="TreeGrafter"/>
</dbReference>
<protein>
    <recommendedName>
        <fullName evidence="6">MADS-box domain-containing protein</fullName>
    </recommendedName>
</protein>
<dbReference type="Proteomes" id="UP000224567">
    <property type="component" value="Unassembled WGS sequence"/>
</dbReference>
<dbReference type="PROSITE" id="PS50066">
    <property type="entry name" value="MADS_BOX_2"/>
    <property type="match status" value="1"/>
</dbReference>
<keyword evidence="5" id="KW-0539">Nucleus</keyword>
<gene>
    <name evidence="7" type="ORF">CQW23_25741</name>
</gene>
<dbReference type="GO" id="GO:0046983">
    <property type="term" value="F:protein dimerization activity"/>
    <property type="evidence" value="ECO:0007669"/>
    <property type="project" value="InterPro"/>
</dbReference>
<dbReference type="InterPro" id="IPR002100">
    <property type="entry name" value="TF_MADSbox"/>
</dbReference>
<dbReference type="STRING" id="33114.A0A2G2VLS4"/>
<proteinExistence type="predicted"/>
<reference evidence="8" key="2">
    <citation type="journal article" date="2017" name="J. Anim. Genet.">
        <title>Multiple reference genome sequences of hot pepper reveal the massive evolution of plant disease resistance genes by retroduplication.</title>
        <authorList>
            <person name="Kim S."/>
            <person name="Park J."/>
            <person name="Yeom S.-I."/>
            <person name="Kim Y.-M."/>
            <person name="Seo E."/>
            <person name="Kim K.-T."/>
            <person name="Kim M.-S."/>
            <person name="Lee J.M."/>
            <person name="Cheong K."/>
            <person name="Shin H.-S."/>
            <person name="Kim S.-B."/>
            <person name="Han K."/>
            <person name="Lee J."/>
            <person name="Park M."/>
            <person name="Lee H.-A."/>
            <person name="Lee H.-Y."/>
            <person name="Lee Y."/>
            <person name="Oh S."/>
            <person name="Lee J.H."/>
            <person name="Choi E."/>
            <person name="Choi E."/>
            <person name="Lee S.E."/>
            <person name="Jeon J."/>
            <person name="Kim H."/>
            <person name="Choi G."/>
            <person name="Song H."/>
            <person name="Lee J."/>
            <person name="Lee S.-C."/>
            <person name="Kwon J.-K."/>
            <person name="Lee H.-Y."/>
            <person name="Koo N."/>
            <person name="Hong Y."/>
            <person name="Kim R.W."/>
            <person name="Kang W.-H."/>
            <person name="Huh J.H."/>
            <person name="Kang B.-C."/>
            <person name="Yang T.-J."/>
            <person name="Lee Y.-H."/>
            <person name="Bennetzen J.L."/>
            <person name="Choi D."/>
        </authorList>
    </citation>
    <scope>NUCLEOTIDE SEQUENCE [LARGE SCALE GENOMIC DNA]</scope>
    <source>
        <strain evidence="8">cv. PBC81</strain>
    </source>
</reference>
<evidence type="ECO:0000256" key="5">
    <source>
        <dbReference type="ARBA" id="ARBA00023242"/>
    </source>
</evidence>
<keyword evidence="3" id="KW-0238">DNA-binding</keyword>